<dbReference type="Proteomes" id="UP001628156">
    <property type="component" value="Unassembled WGS sequence"/>
</dbReference>
<keyword evidence="2 4" id="KW-0863">Zinc-finger</keyword>
<dbReference type="Gene3D" id="2.60.200.20">
    <property type="match status" value="1"/>
</dbReference>
<evidence type="ECO:0000313" key="7">
    <source>
        <dbReference type="EMBL" id="GAB1224637.1"/>
    </source>
</evidence>
<dbReference type="SMART" id="SM00184">
    <property type="entry name" value="RING"/>
    <property type="match status" value="1"/>
</dbReference>
<comment type="caution">
    <text evidence="7">The sequence shown here is derived from an EMBL/GenBank/DDBJ whole genome shotgun (WGS) entry which is preliminary data.</text>
</comment>
<evidence type="ECO:0000259" key="5">
    <source>
        <dbReference type="PROSITE" id="PS50006"/>
    </source>
</evidence>
<dbReference type="InterPro" id="IPR013083">
    <property type="entry name" value="Znf_RING/FYVE/PHD"/>
</dbReference>
<feature type="domain" description="RING-type" evidence="6">
    <location>
        <begin position="203"/>
        <end position="243"/>
    </location>
</feature>
<dbReference type="InterPro" id="IPR001841">
    <property type="entry name" value="Znf_RING"/>
</dbReference>
<evidence type="ECO:0000259" key="6">
    <source>
        <dbReference type="PROSITE" id="PS50089"/>
    </source>
</evidence>
<evidence type="ECO:0000256" key="1">
    <source>
        <dbReference type="ARBA" id="ARBA00022723"/>
    </source>
</evidence>
<dbReference type="CDD" id="cd00060">
    <property type="entry name" value="FHA"/>
    <property type="match status" value="1"/>
</dbReference>
<sequence>MNSRYTLRSSNENSNCLQKKVVLPQPIQVWLQQRKCDCYAHLIKESTDSNSNAPTLIHLFKKITTLGRQSKCDVVFDSLIHPMNISRIHAKLEMTADGVVISDLSTNGIFVNNEKVTFKTLRDGDLITLAGGKSIEIGTIFKQPSSSFNFRYEVLKKGESPTTNIDNTSDFLTSTSENCLDTVSDEYYSMNLRANTVRGNVTCPMCKKLFVVPITLSCGHTFCYTCDLEYSMKYGNCYECPICFQKARTRTKSIVIESIVDNIIKGDTQRDKSLFEERQRFARMYLLNTPTLYGKINVSKLPYGFGEWKEEQKLEVQKLMSIVSGIERENWFVALGITKFDLIHASNDIIIQTLRNLKINFNDSDDPKIKLALIFVYINTNPTTSQ</sequence>
<dbReference type="PROSITE" id="PS50006">
    <property type="entry name" value="FHA_DOMAIN"/>
    <property type="match status" value="1"/>
</dbReference>
<dbReference type="Pfam" id="PF00498">
    <property type="entry name" value="FHA"/>
    <property type="match status" value="1"/>
</dbReference>
<evidence type="ECO:0000256" key="2">
    <source>
        <dbReference type="ARBA" id="ARBA00022771"/>
    </source>
</evidence>
<accession>A0ABQ0DP60</accession>
<evidence type="ECO:0000313" key="8">
    <source>
        <dbReference type="Proteomes" id="UP001628156"/>
    </source>
</evidence>
<dbReference type="Gene3D" id="3.30.40.10">
    <property type="entry name" value="Zinc/RING finger domain, C3HC4 (zinc finger)"/>
    <property type="match status" value="1"/>
</dbReference>
<proteinExistence type="predicted"/>
<dbReference type="Pfam" id="PF13445">
    <property type="entry name" value="zf-RING_UBOX"/>
    <property type="match status" value="1"/>
</dbReference>
<name>A0ABQ0DP60_9EUKA</name>
<dbReference type="InterPro" id="IPR027370">
    <property type="entry name" value="Znf-RING_euk"/>
</dbReference>
<keyword evidence="3" id="KW-0862">Zinc</keyword>
<dbReference type="InterPro" id="IPR008984">
    <property type="entry name" value="SMAD_FHA_dom_sf"/>
</dbReference>
<dbReference type="SMART" id="SM00240">
    <property type="entry name" value="FHA"/>
    <property type="match status" value="1"/>
</dbReference>
<dbReference type="SUPFAM" id="SSF57850">
    <property type="entry name" value="RING/U-box"/>
    <property type="match status" value="1"/>
</dbReference>
<dbReference type="InterPro" id="IPR000253">
    <property type="entry name" value="FHA_dom"/>
</dbReference>
<keyword evidence="8" id="KW-1185">Reference proteome</keyword>
<evidence type="ECO:0000256" key="3">
    <source>
        <dbReference type="ARBA" id="ARBA00022833"/>
    </source>
</evidence>
<evidence type="ECO:0008006" key="9">
    <source>
        <dbReference type="Google" id="ProtNLM"/>
    </source>
</evidence>
<evidence type="ECO:0000256" key="4">
    <source>
        <dbReference type="PROSITE-ProRule" id="PRU00175"/>
    </source>
</evidence>
<reference evidence="7 8" key="1">
    <citation type="journal article" date="2019" name="PLoS Negl. Trop. Dis.">
        <title>Whole genome sequencing of Entamoeba nuttalli reveals mammalian host-related molecular signatures and a novel octapeptide-repeat surface protein.</title>
        <authorList>
            <person name="Tanaka M."/>
            <person name="Makiuchi T."/>
            <person name="Komiyama T."/>
            <person name="Shiina T."/>
            <person name="Osaki K."/>
            <person name="Tachibana H."/>
        </authorList>
    </citation>
    <scope>NUCLEOTIDE SEQUENCE [LARGE SCALE GENOMIC DNA]</scope>
    <source>
        <strain evidence="7 8">P19-061405</strain>
    </source>
</reference>
<gene>
    <name evidence="7" type="ORF">ENUP19_0211G0036</name>
</gene>
<keyword evidence="1" id="KW-0479">Metal-binding</keyword>
<protein>
    <recommendedName>
        <fullName evidence="9">FHA domain containing protein</fullName>
    </recommendedName>
</protein>
<feature type="domain" description="FHA" evidence="5">
    <location>
        <begin position="64"/>
        <end position="116"/>
    </location>
</feature>
<organism evidence="7 8">
    <name type="scientific">Entamoeba nuttalli</name>
    <dbReference type="NCBI Taxonomy" id="412467"/>
    <lineage>
        <taxon>Eukaryota</taxon>
        <taxon>Amoebozoa</taxon>
        <taxon>Evosea</taxon>
        <taxon>Archamoebae</taxon>
        <taxon>Mastigamoebida</taxon>
        <taxon>Entamoebidae</taxon>
        <taxon>Entamoeba</taxon>
    </lineage>
</organism>
<dbReference type="PROSITE" id="PS50089">
    <property type="entry name" value="ZF_RING_2"/>
    <property type="match status" value="1"/>
</dbReference>
<dbReference type="SUPFAM" id="SSF49879">
    <property type="entry name" value="SMAD/FHA domain"/>
    <property type="match status" value="1"/>
</dbReference>
<dbReference type="PANTHER" id="PTHR23327">
    <property type="entry name" value="RING FINGER PROTEIN 127"/>
    <property type="match status" value="1"/>
</dbReference>
<dbReference type="EMBL" id="BAAFRS010000211">
    <property type="protein sequence ID" value="GAB1224637.1"/>
    <property type="molecule type" value="Genomic_DNA"/>
</dbReference>